<comment type="cofactor">
    <cofactor evidence="6">
        <name>Zn(2+)</name>
        <dbReference type="ChEBI" id="CHEBI:29105"/>
    </cofactor>
    <text evidence="6">Binds 1 zinc ion per subunit. The zinc ion is important for the structural integrity of the protein.</text>
</comment>
<evidence type="ECO:0000256" key="3">
    <source>
        <dbReference type="ARBA" id="ARBA00022833"/>
    </source>
</evidence>
<feature type="active site" description="Nucleophile" evidence="6">
    <location>
        <position position="127"/>
    </location>
</feature>
<feature type="domain" description="MsrB" evidence="8">
    <location>
        <begin position="16"/>
        <end position="138"/>
    </location>
</feature>
<gene>
    <name evidence="6" type="primary">msrB</name>
    <name evidence="9" type="ORF">HSBGL_1597</name>
</gene>
<proteinExistence type="inferred from homology"/>
<evidence type="ECO:0000313" key="10">
    <source>
        <dbReference type="Proteomes" id="UP000663305"/>
    </source>
</evidence>
<protein>
    <recommendedName>
        <fullName evidence="6">Peptide methionine sulfoxide reductase MsrB</fullName>
        <ecNumber evidence="6">1.8.4.12</ecNumber>
    </recommendedName>
    <alternativeName>
        <fullName evidence="6">Peptide-methionine (R)-S-oxide reductase</fullName>
    </alternativeName>
</protein>
<dbReference type="PANTHER" id="PTHR10173">
    <property type="entry name" value="METHIONINE SULFOXIDE REDUCTASE"/>
    <property type="match status" value="1"/>
</dbReference>
<feature type="compositionally biased region" description="Acidic residues" evidence="7">
    <location>
        <begin position="7"/>
        <end position="19"/>
    </location>
</feature>
<feature type="region of interest" description="Disordered" evidence="7">
    <location>
        <begin position="1"/>
        <end position="21"/>
    </location>
</feature>
<evidence type="ECO:0000256" key="2">
    <source>
        <dbReference type="ARBA" id="ARBA00022723"/>
    </source>
</evidence>
<dbReference type="PROSITE" id="PS51790">
    <property type="entry name" value="MSRB"/>
    <property type="match status" value="1"/>
</dbReference>
<dbReference type="GO" id="GO:0008270">
    <property type="term" value="F:zinc ion binding"/>
    <property type="evidence" value="ECO:0007669"/>
    <property type="project" value="UniProtKB-UniRule"/>
</dbReference>
<dbReference type="Proteomes" id="UP000663305">
    <property type="component" value="Chromosome"/>
</dbReference>
<dbReference type="Gene3D" id="2.170.150.20">
    <property type="entry name" value="Peptide methionine sulfoxide reductase"/>
    <property type="match status" value="1"/>
</dbReference>
<feature type="binding site" evidence="6">
    <location>
        <position position="104"/>
    </location>
    <ligand>
        <name>Zn(2+)</name>
        <dbReference type="ChEBI" id="CHEBI:29105"/>
    </ligand>
</feature>
<evidence type="ECO:0000259" key="8">
    <source>
        <dbReference type="PROSITE" id="PS51790"/>
    </source>
</evidence>
<dbReference type="HAMAP" id="MF_01400">
    <property type="entry name" value="MsrB"/>
    <property type="match status" value="1"/>
</dbReference>
<accession>A0A897NHV6</accession>
<reference evidence="9" key="1">
    <citation type="submission" date="2020-11" db="EMBL/GenBank/DDBJ databases">
        <title>Carbohydrate-dependent, anaerobic sulfur respiration: A novel catabolism in halophilic archaea.</title>
        <authorList>
            <person name="Sorokin D.Y."/>
            <person name="Messina E."/>
            <person name="Smedile F."/>
            <person name="La Cono V."/>
            <person name="Hallsworth J.E."/>
            <person name="Yakimov M.M."/>
        </authorList>
    </citation>
    <scope>NUCLEOTIDE SEQUENCE</scope>
    <source>
        <strain evidence="9">HSR-Bgl</strain>
    </source>
</reference>
<evidence type="ECO:0000256" key="6">
    <source>
        <dbReference type="HAMAP-Rule" id="MF_01400"/>
    </source>
</evidence>
<dbReference type="AlphaFoldDB" id="A0A897NHV6"/>
<evidence type="ECO:0000313" key="9">
    <source>
        <dbReference type="EMBL" id="QSG12014.1"/>
    </source>
</evidence>
<evidence type="ECO:0000256" key="4">
    <source>
        <dbReference type="ARBA" id="ARBA00023002"/>
    </source>
</evidence>
<sequence>MGMSDSDSIDDLPGTDEEWREMLTEEEYHILRERGTEPKFSGELLDVDDDGVFRCAGCGAALFDADTKFDSGSGWPSFYDIVEEGNVETELDTRHGMERTEVRCANCGGHLGHVFDDGPDPTGKRYCINSAALDFDPDER</sequence>
<dbReference type="InterPro" id="IPR011057">
    <property type="entry name" value="Mss4-like_sf"/>
</dbReference>
<dbReference type="EC" id="1.8.4.12" evidence="6"/>
<dbReference type="GO" id="GO:0005737">
    <property type="term" value="C:cytoplasm"/>
    <property type="evidence" value="ECO:0007669"/>
    <property type="project" value="TreeGrafter"/>
</dbReference>
<dbReference type="EMBL" id="CP064789">
    <property type="protein sequence ID" value="QSG12014.1"/>
    <property type="molecule type" value="Genomic_DNA"/>
</dbReference>
<feature type="binding site" evidence="6">
    <location>
        <position position="58"/>
    </location>
    <ligand>
        <name>Zn(2+)</name>
        <dbReference type="ChEBI" id="CHEBI:29105"/>
    </ligand>
</feature>
<feature type="binding site" evidence="6">
    <location>
        <position position="107"/>
    </location>
    <ligand>
        <name>Zn(2+)</name>
        <dbReference type="ChEBI" id="CHEBI:29105"/>
    </ligand>
</feature>
<keyword evidence="4 6" id="KW-0560">Oxidoreductase</keyword>
<name>A0A897NHV6_9EURY</name>
<dbReference type="InterPro" id="IPR028427">
    <property type="entry name" value="Met_Sox_Rdtase_MsrB"/>
</dbReference>
<comment type="catalytic activity">
    <reaction evidence="5 6">
        <text>L-methionyl-[protein] + [thioredoxin]-disulfide + H2O = L-methionyl-(R)-S-oxide-[protein] + [thioredoxin]-dithiol</text>
        <dbReference type="Rhea" id="RHEA:24164"/>
        <dbReference type="Rhea" id="RHEA-COMP:10698"/>
        <dbReference type="Rhea" id="RHEA-COMP:10700"/>
        <dbReference type="Rhea" id="RHEA-COMP:12313"/>
        <dbReference type="Rhea" id="RHEA-COMP:12314"/>
        <dbReference type="ChEBI" id="CHEBI:15377"/>
        <dbReference type="ChEBI" id="CHEBI:16044"/>
        <dbReference type="ChEBI" id="CHEBI:29950"/>
        <dbReference type="ChEBI" id="CHEBI:45764"/>
        <dbReference type="ChEBI" id="CHEBI:50058"/>
        <dbReference type="EC" id="1.8.4.12"/>
    </reaction>
</comment>
<dbReference type="GO" id="GO:0006979">
    <property type="term" value="P:response to oxidative stress"/>
    <property type="evidence" value="ECO:0007669"/>
    <property type="project" value="InterPro"/>
</dbReference>
<dbReference type="SUPFAM" id="SSF51316">
    <property type="entry name" value="Mss4-like"/>
    <property type="match status" value="1"/>
</dbReference>
<dbReference type="InterPro" id="IPR002579">
    <property type="entry name" value="Met_Sox_Rdtase_MsrB_dom"/>
</dbReference>
<dbReference type="PANTHER" id="PTHR10173:SF52">
    <property type="entry name" value="METHIONINE-R-SULFOXIDE REDUCTASE B1"/>
    <property type="match status" value="1"/>
</dbReference>
<dbReference type="GO" id="GO:0030091">
    <property type="term" value="P:protein repair"/>
    <property type="evidence" value="ECO:0007669"/>
    <property type="project" value="InterPro"/>
</dbReference>
<keyword evidence="3 6" id="KW-0862">Zinc</keyword>
<evidence type="ECO:0000256" key="5">
    <source>
        <dbReference type="ARBA" id="ARBA00048488"/>
    </source>
</evidence>
<organism evidence="9 10">
    <name type="scientific">Halapricum desulfuricans</name>
    <dbReference type="NCBI Taxonomy" id="2841257"/>
    <lineage>
        <taxon>Archaea</taxon>
        <taxon>Methanobacteriati</taxon>
        <taxon>Methanobacteriota</taxon>
        <taxon>Stenosarchaea group</taxon>
        <taxon>Halobacteria</taxon>
        <taxon>Halobacteriales</taxon>
        <taxon>Haloarculaceae</taxon>
        <taxon>Halapricum</taxon>
    </lineage>
</organism>
<feature type="binding site" evidence="6">
    <location>
        <position position="55"/>
    </location>
    <ligand>
        <name>Zn(2+)</name>
        <dbReference type="ChEBI" id="CHEBI:29105"/>
    </ligand>
</feature>
<dbReference type="Pfam" id="PF01641">
    <property type="entry name" value="SelR"/>
    <property type="match status" value="1"/>
</dbReference>
<comment type="similarity">
    <text evidence="1 6">Belongs to the MsrB Met sulfoxide reductase family.</text>
</comment>
<dbReference type="NCBIfam" id="TIGR00357">
    <property type="entry name" value="peptide-methionine (R)-S-oxide reductase MsrB"/>
    <property type="match status" value="1"/>
</dbReference>
<evidence type="ECO:0000256" key="7">
    <source>
        <dbReference type="SAM" id="MobiDB-lite"/>
    </source>
</evidence>
<evidence type="ECO:0000256" key="1">
    <source>
        <dbReference type="ARBA" id="ARBA00007174"/>
    </source>
</evidence>
<dbReference type="GO" id="GO:0033743">
    <property type="term" value="F:peptide-methionine (R)-S-oxide reductase activity"/>
    <property type="evidence" value="ECO:0007669"/>
    <property type="project" value="UniProtKB-UniRule"/>
</dbReference>
<keyword evidence="2 6" id="KW-0479">Metal-binding</keyword>
<dbReference type="FunFam" id="2.170.150.20:FF:000001">
    <property type="entry name" value="Peptide methionine sulfoxide reductase MsrB"/>
    <property type="match status" value="1"/>
</dbReference>